<proteinExistence type="predicted"/>
<dbReference type="SUPFAM" id="SSF52540">
    <property type="entry name" value="P-loop containing nucleoside triphosphate hydrolases"/>
    <property type="match status" value="1"/>
</dbReference>
<dbReference type="PANTHER" id="PTHR42759">
    <property type="entry name" value="MOXR FAMILY PROTEIN"/>
    <property type="match status" value="1"/>
</dbReference>
<dbReference type="AlphaFoldDB" id="A0A5C1ADR4"/>
<dbReference type="CDD" id="cd00009">
    <property type="entry name" value="AAA"/>
    <property type="match status" value="1"/>
</dbReference>
<dbReference type="GO" id="GO:0016887">
    <property type="term" value="F:ATP hydrolysis activity"/>
    <property type="evidence" value="ECO:0007669"/>
    <property type="project" value="InterPro"/>
</dbReference>
<dbReference type="Gene3D" id="3.40.50.300">
    <property type="entry name" value="P-loop containing nucleotide triphosphate hydrolases"/>
    <property type="match status" value="1"/>
</dbReference>
<evidence type="ECO:0000313" key="3">
    <source>
        <dbReference type="Proteomes" id="UP000324974"/>
    </source>
</evidence>
<organism evidence="2 3">
    <name type="scientific">Limnoglobus roseus</name>
    <dbReference type="NCBI Taxonomy" id="2598579"/>
    <lineage>
        <taxon>Bacteria</taxon>
        <taxon>Pseudomonadati</taxon>
        <taxon>Planctomycetota</taxon>
        <taxon>Planctomycetia</taxon>
        <taxon>Gemmatales</taxon>
        <taxon>Gemmataceae</taxon>
        <taxon>Limnoglobus</taxon>
    </lineage>
</organism>
<evidence type="ECO:0000259" key="1">
    <source>
        <dbReference type="SMART" id="SM00382"/>
    </source>
</evidence>
<gene>
    <name evidence="2" type="ORF">PX52LOC_03824</name>
</gene>
<keyword evidence="2" id="KW-0067">ATP-binding</keyword>
<dbReference type="InterPro" id="IPR011704">
    <property type="entry name" value="ATPase_dyneun-rel_AAA"/>
</dbReference>
<feature type="domain" description="AAA+ ATPase" evidence="1">
    <location>
        <begin position="16"/>
        <end position="151"/>
    </location>
</feature>
<dbReference type="Proteomes" id="UP000324974">
    <property type="component" value="Chromosome"/>
</dbReference>
<dbReference type="RefSeq" id="WP_149111525.1">
    <property type="nucleotide sequence ID" value="NZ_CP042425.1"/>
</dbReference>
<dbReference type="InterPro" id="IPR050764">
    <property type="entry name" value="CbbQ/NirQ/NorQ/GpvN"/>
</dbReference>
<protein>
    <submittedName>
        <fullName evidence="2">ATP-binding protein</fullName>
    </submittedName>
</protein>
<name>A0A5C1ADR4_9BACT</name>
<accession>A0A5C1ADR4</accession>
<evidence type="ECO:0000313" key="2">
    <source>
        <dbReference type="EMBL" id="QEL16850.1"/>
    </source>
</evidence>
<keyword evidence="2" id="KW-0547">Nucleotide-binding</keyword>
<dbReference type="PANTHER" id="PTHR42759:SF1">
    <property type="entry name" value="MAGNESIUM-CHELATASE SUBUNIT CHLD"/>
    <property type="match status" value="1"/>
</dbReference>
<sequence length="331" mass="35925">MRPRDVSNALCALLPTRRPVYLWGPPGVGKSAVVRHAADALKLKLVDVRATLLDPVDLRGLPKVTKDRAEWCPPAFLPRAGDGVLFLDELAQAPPLVQAACLQLVLDRRVGEYELPPGWAVVAASNRQEDRAGTHRLITPLLNRFVHLDLDVSPEDWQAWAVVNGVAPEVRAFLQYRPALLSQFDPAASPRAFPTPRSWAFVSDVLAGTPADLLHRVVAGCVGDGPAAEFVGFLQLYRELPDLDAIGRQPETTAVPREPAVLYALVGAIAEKCKADAAPVHGLVQYALRLPDEFALLALRDVLAVKPKLASLSIVQQWIAQARTKGLFLAA</sequence>
<dbReference type="InterPro" id="IPR003593">
    <property type="entry name" value="AAA+_ATPase"/>
</dbReference>
<dbReference type="EMBL" id="CP042425">
    <property type="protein sequence ID" value="QEL16850.1"/>
    <property type="molecule type" value="Genomic_DNA"/>
</dbReference>
<reference evidence="3" key="1">
    <citation type="submission" date="2019-08" db="EMBL/GenBank/DDBJ databases">
        <title>Limnoglobus roseus gen. nov., sp. nov., a novel freshwater planctomycete with a giant genome from the family Gemmataceae.</title>
        <authorList>
            <person name="Kulichevskaya I.S."/>
            <person name="Naumoff D.G."/>
            <person name="Miroshnikov K."/>
            <person name="Ivanova A."/>
            <person name="Philippov D.A."/>
            <person name="Hakobyan A."/>
            <person name="Rijpstra I.C."/>
            <person name="Sinninghe Damste J.S."/>
            <person name="Liesack W."/>
            <person name="Dedysh S.N."/>
        </authorList>
    </citation>
    <scope>NUCLEOTIDE SEQUENCE [LARGE SCALE GENOMIC DNA]</scope>
    <source>
        <strain evidence="3">PX52</strain>
    </source>
</reference>
<dbReference type="SMART" id="SM00382">
    <property type="entry name" value="AAA"/>
    <property type="match status" value="1"/>
</dbReference>
<keyword evidence="3" id="KW-1185">Reference proteome</keyword>
<dbReference type="Pfam" id="PF07728">
    <property type="entry name" value="AAA_5"/>
    <property type="match status" value="1"/>
</dbReference>
<dbReference type="OrthoDB" id="9808317at2"/>
<dbReference type="GO" id="GO:0005524">
    <property type="term" value="F:ATP binding"/>
    <property type="evidence" value="ECO:0007669"/>
    <property type="project" value="UniProtKB-KW"/>
</dbReference>
<dbReference type="InterPro" id="IPR027417">
    <property type="entry name" value="P-loop_NTPase"/>
</dbReference>
<dbReference type="KEGG" id="lrs:PX52LOC_03824"/>